<accession>A0A6M2ZHS2</accession>
<keyword evidence="3" id="KW-1185">Reference proteome</keyword>
<feature type="region of interest" description="Disordered" evidence="1">
    <location>
        <begin position="219"/>
        <end position="241"/>
    </location>
</feature>
<protein>
    <submittedName>
        <fullName evidence="2">Tail tube protein</fullName>
    </submittedName>
</protein>
<dbReference type="Pfam" id="PF23849">
    <property type="entry name" value="Phage_TTP_2"/>
    <property type="match status" value="1"/>
</dbReference>
<name>A0A6M2ZHS2_9CAUD</name>
<reference evidence="2" key="1">
    <citation type="submission" date="2019-04" db="EMBL/GenBank/DDBJ databases">
        <title>Genomic and proteomic characterization of cyanophage S-SCSM1 provides new insights into understanding the viral gene diversity and phage-host interactions.</title>
        <authorList>
            <person name="Wang Q."/>
            <person name="Xu Y."/>
            <person name="Jiao N."/>
            <person name="Zhang R."/>
        </authorList>
    </citation>
    <scope>NUCLEOTIDE SEQUENCE [LARGE SCALE GENOMIC DNA]</scope>
</reference>
<proteinExistence type="predicted"/>
<feature type="compositionally biased region" description="Polar residues" evidence="1">
    <location>
        <begin position="221"/>
        <end position="237"/>
    </location>
</feature>
<dbReference type="EMBL" id="MK867354">
    <property type="protein sequence ID" value="QFG06474.1"/>
    <property type="molecule type" value="Genomic_DNA"/>
</dbReference>
<sequence>MAAPGPSVQSMSNVKARLMYPATTSFYEVYFTPPGRVIANAKQRYGLTVNSSTYEYIKIACNETSLPGSRLTTHEATNDFAGVTEKSAYRRQYDGEISLTYYVDRDYSSIRLFESWIGFVGGENNSALGPIGNYNPMARNTGYRVAYPADYQIDNLSITKFEKDVGRSDYKSRLQYTFLGAFPLSINSMPVSYGPSDVLRVTVNMSYVRYVVNYSPANAAGKNTSTNDTRPSASDPNSAVLDGINEQGSATVYDPYGSQVTFYDNNQTVNIGGREYTTSETLDF</sequence>
<evidence type="ECO:0000256" key="1">
    <source>
        <dbReference type="SAM" id="MobiDB-lite"/>
    </source>
</evidence>
<evidence type="ECO:0000313" key="2">
    <source>
        <dbReference type="EMBL" id="QFG06474.1"/>
    </source>
</evidence>
<dbReference type="InterPro" id="IPR057120">
    <property type="entry name" value="Phage_TTP_2"/>
</dbReference>
<gene>
    <name evidence="2" type="ORF">SSCSM1_210</name>
</gene>
<organism evidence="2 3">
    <name type="scientific">Synechococcus phage S-SCSM1</name>
    <dbReference type="NCBI Taxonomy" id="2588487"/>
    <lineage>
        <taxon>Viruses</taxon>
        <taxon>Duplodnaviria</taxon>
        <taxon>Heunggongvirae</taxon>
        <taxon>Uroviricota</taxon>
        <taxon>Caudoviricetes</taxon>
        <taxon>Pantevenvirales</taxon>
        <taxon>Kyanoviridae</taxon>
        <taxon>Zhoulongquanvirus</taxon>
        <taxon>Zhoulongquanvirus esscess</taxon>
    </lineage>
</organism>
<evidence type="ECO:0000313" key="3">
    <source>
        <dbReference type="Proteomes" id="UP000515683"/>
    </source>
</evidence>
<dbReference type="Proteomes" id="UP000515683">
    <property type="component" value="Segment"/>
</dbReference>